<reference evidence="4 5" key="1">
    <citation type="submission" date="2024-06" db="EMBL/GenBank/DDBJ databases">
        <authorList>
            <person name="Kraege A."/>
            <person name="Thomma B."/>
        </authorList>
    </citation>
    <scope>NUCLEOTIDE SEQUENCE [LARGE SCALE GENOMIC DNA]</scope>
</reference>
<keyword evidence="1" id="KW-0521">NADP</keyword>
<comment type="catalytic activity">
    <reaction evidence="1">
        <text>a long-chain fatty acyl-CoA + 2 NADPH + 2 H(+) = a long-chain primary fatty alcohol + 2 NADP(+) + CoA</text>
        <dbReference type="Rhea" id="RHEA:52716"/>
        <dbReference type="ChEBI" id="CHEBI:15378"/>
        <dbReference type="ChEBI" id="CHEBI:57287"/>
        <dbReference type="ChEBI" id="CHEBI:57783"/>
        <dbReference type="ChEBI" id="CHEBI:58349"/>
        <dbReference type="ChEBI" id="CHEBI:77396"/>
        <dbReference type="ChEBI" id="CHEBI:83139"/>
        <dbReference type="EC" id="1.2.1.84"/>
    </reaction>
</comment>
<dbReference type="InterPro" id="IPR036291">
    <property type="entry name" value="NAD(P)-bd_dom_sf"/>
</dbReference>
<dbReference type="Gene3D" id="3.40.50.720">
    <property type="entry name" value="NAD(P)-binding Rossmann-like Domain"/>
    <property type="match status" value="1"/>
</dbReference>
<dbReference type="EC" id="1.2.1.84" evidence="1"/>
<dbReference type="PANTHER" id="PTHR11011:SF45">
    <property type="entry name" value="FATTY ACYL-COA REDUCTASE CG8306-RELATED"/>
    <property type="match status" value="1"/>
</dbReference>
<accession>A0ABP1G6V3</accession>
<protein>
    <recommendedName>
        <fullName evidence="1">Fatty acyl-CoA reductase</fullName>
        <ecNumber evidence="1">1.2.1.84</ecNumber>
    </recommendedName>
</protein>
<dbReference type="Proteomes" id="UP001497392">
    <property type="component" value="Unassembled WGS sequence"/>
</dbReference>
<feature type="domain" description="Thioester reductase (TE)" evidence="3">
    <location>
        <begin position="131"/>
        <end position="435"/>
    </location>
</feature>
<evidence type="ECO:0000259" key="3">
    <source>
        <dbReference type="Pfam" id="PF07993"/>
    </source>
</evidence>
<gene>
    <name evidence="4" type="primary">g9958</name>
    <name evidence="4" type="ORF">VP750_LOCUS8963</name>
</gene>
<organism evidence="4 5">
    <name type="scientific">Coccomyxa viridis</name>
    <dbReference type="NCBI Taxonomy" id="1274662"/>
    <lineage>
        <taxon>Eukaryota</taxon>
        <taxon>Viridiplantae</taxon>
        <taxon>Chlorophyta</taxon>
        <taxon>core chlorophytes</taxon>
        <taxon>Trebouxiophyceae</taxon>
        <taxon>Trebouxiophyceae incertae sedis</taxon>
        <taxon>Coccomyxaceae</taxon>
        <taxon>Coccomyxa</taxon>
    </lineage>
</organism>
<comment type="caution">
    <text evidence="4">The sequence shown here is derived from an EMBL/GenBank/DDBJ whole genome shotgun (WGS) entry which is preliminary data.</text>
</comment>
<dbReference type="CDD" id="cd05236">
    <property type="entry name" value="FAR-N_SDR_e"/>
    <property type="match status" value="1"/>
</dbReference>
<proteinExistence type="inferred from homology"/>
<sequence length="623" mass="68634">MGARQQKRKRDKDAGASYQGVNASGCCVKSKRGPQRKLQRLASPTFPGETAPGEVWQQQQQQKLIAAGCKNTQQVHISAEARANIAKVQQRYEVHIPECTCEAGEHEAAETLQGLDGLSVTETFNGATVLITGATGYIGSLVLEQLLRLVPGIRRIFVVVRSRPGVSAEERMQKLYQRSMFHLLRVNGQLAPALQAKVTVVEGDLLLPHCGIQAGMRGRLRRQVNYVVHCAASIIFNEHVHTLLANNYQATRNIADAALLFKRLRGFVHLSTAYVNCNRPRGSHVEERLYSFTADGEPDKDGQHRCSSACSASSNAELEGVEALAQELAALPEGAASQKVQKHLEQSSTPNAYFFTKRMAEILISSYHSPRFPVAIVRPSLVGCTARAPHPGYFGNNAGPTAVGLAFAVGIATYTSHHPGSVFDVVPGDMCSSIILASCAASSTATKRRSSPLVVHACTSTTNPQTLFGWWSLGYRYWSENPPPMRLAVGDYPRMDAPTPPVGVPDDSWTFWRWNTVSGAKFWAVSSALRTLGQSCLATKIWSGWQAWRVYNRSALDFNMFFCSRTAEALERALPDDERAVLPLIWRTGVDDWDTYLCSHFRHIQWHHFKNAACAPVLKDYGI</sequence>
<dbReference type="PANTHER" id="PTHR11011">
    <property type="entry name" value="MALE STERILITY PROTEIN 2-RELATED"/>
    <property type="match status" value="1"/>
</dbReference>
<evidence type="ECO:0000256" key="1">
    <source>
        <dbReference type="RuleBase" id="RU363097"/>
    </source>
</evidence>
<comment type="function">
    <text evidence="1">Catalyzes the reduction of fatty acyl-CoA to fatty alcohols.</text>
</comment>
<dbReference type="InterPro" id="IPR013120">
    <property type="entry name" value="FAR_NAD-bd"/>
</dbReference>
<dbReference type="Pfam" id="PF07993">
    <property type="entry name" value="NAD_binding_4"/>
    <property type="match status" value="1"/>
</dbReference>
<evidence type="ECO:0000313" key="5">
    <source>
        <dbReference type="Proteomes" id="UP001497392"/>
    </source>
</evidence>
<name>A0ABP1G6V3_9CHLO</name>
<dbReference type="SUPFAM" id="SSF51735">
    <property type="entry name" value="NAD(P)-binding Rossmann-fold domains"/>
    <property type="match status" value="1"/>
</dbReference>
<evidence type="ECO:0000313" key="4">
    <source>
        <dbReference type="EMBL" id="CAL5227057.1"/>
    </source>
</evidence>
<dbReference type="InterPro" id="IPR026055">
    <property type="entry name" value="FAR"/>
</dbReference>
<keyword evidence="1" id="KW-0444">Lipid biosynthesis</keyword>
<keyword evidence="5" id="KW-1185">Reference proteome</keyword>
<feature type="compositionally biased region" description="Basic residues" evidence="2">
    <location>
        <begin position="1"/>
        <end position="10"/>
    </location>
</feature>
<dbReference type="EMBL" id="CAXHTA020000017">
    <property type="protein sequence ID" value="CAL5227057.1"/>
    <property type="molecule type" value="Genomic_DNA"/>
</dbReference>
<keyword evidence="1" id="KW-0443">Lipid metabolism</keyword>
<evidence type="ECO:0000256" key="2">
    <source>
        <dbReference type="SAM" id="MobiDB-lite"/>
    </source>
</evidence>
<comment type="similarity">
    <text evidence="1">Belongs to the fatty acyl-CoA reductase family.</text>
</comment>
<keyword evidence="1" id="KW-0560">Oxidoreductase</keyword>
<feature type="region of interest" description="Disordered" evidence="2">
    <location>
        <begin position="1"/>
        <end position="37"/>
    </location>
</feature>